<evidence type="ECO:0000313" key="2">
    <source>
        <dbReference type="Proteomes" id="UP000799778"/>
    </source>
</evidence>
<organism evidence="1 2">
    <name type="scientific">Aaosphaeria arxii CBS 175.79</name>
    <dbReference type="NCBI Taxonomy" id="1450172"/>
    <lineage>
        <taxon>Eukaryota</taxon>
        <taxon>Fungi</taxon>
        <taxon>Dikarya</taxon>
        <taxon>Ascomycota</taxon>
        <taxon>Pezizomycotina</taxon>
        <taxon>Dothideomycetes</taxon>
        <taxon>Pleosporomycetidae</taxon>
        <taxon>Pleosporales</taxon>
        <taxon>Pleosporales incertae sedis</taxon>
        <taxon>Aaosphaeria</taxon>
    </lineage>
</organism>
<keyword evidence="2" id="KW-1185">Reference proteome</keyword>
<dbReference type="AlphaFoldDB" id="A0A6A5Y6P8"/>
<dbReference type="RefSeq" id="XP_033389571.1">
    <property type="nucleotide sequence ID" value="XM_033526568.1"/>
</dbReference>
<dbReference type="GeneID" id="54283965"/>
<sequence>MPFAVPFPLSASLSFSSLALPRVRYESTYLSYRVLWRGYHGCDKARWRSFGGCPFLVSRYLPFDYCEVLGK</sequence>
<gene>
    <name evidence="1" type="ORF">BU24DRAFT_416889</name>
</gene>
<dbReference type="EMBL" id="ML978066">
    <property type="protein sequence ID" value="KAF2021232.1"/>
    <property type="molecule type" value="Genomic_DNA"/>
</dbReference>
<dbReference type="Proteomes" id="UP000799778">
    <property type="component" value="Unassembled WGS sequence"/>
</dbReference>
<protein>
    <submittedName>
        <fullName evidence="1">Uncharacterized protein</fullName>
    </submittedName>
</protein>
<proteinExistence type="predicted"/>
<name>A0A6A5Y6P8_9PLEO</name>
<reference evidence="1" key="1">
    <citation type="journal article" date="2020" name="Stud. Mycol.">
        <title>101 Dothideomycetes genomes: a test case for predicting lifestyles and emergence of pathogens.</title>
        <authorList>
            <person name="Haridas S."/>
            <person name="Albert R."/>
            <person name="Binder M."/>
            <person name="Bloem J."/>
            <person name="Labutti K."/>
            <person name="Salamov A."/>
            <person name="Andreopoulos B."/>
            <person name="Baker S."/>
            <person name="Barry K."/>
            <person name="Bills G."/>
            <person name="Bluhm B."/>
            <person name="Cannon C."/>
            <person name="Castanera R."/>
            <person name="Culley D."/>
            <person name="Daum C."/>
            <person name="Ezra D."/>
            <person name="Gonzalez J."/>
            <person name="Henrissat B."/>
            <person name="Kuo A."/>
            <person name="Liang C."/>
            <person name="Lipzen A."/>
            <person name="Lutzoni F."/>
            <person name="Magnuson J."/>
            <person name="Mondo S."/>
            <person name="Nolan M."/>
            <person name="Ohm R."/>
            <person name="Pangilinan J."/>
            <person name="Park H.-J."/>
            <person name="Ramirez L."/>
            <person name="Alfaro M."/>
            <person name="Sun H."/>
            <person name="Tritt A."/>
            <person name="Yoshinaga Y."/>
            <person name="Zwiers L.-H."/>
            <person name="Turgeon B."/>
            <person name="Goodwin S."/>
            <person name="Spatafora J."/>
            <person name="Crous P."/>
            <person name="Grigoriev I."/>
        </authorList>
    </citation>
    <scope>NUCLEOTIDE SEQUENCE</scope>
    <source>
        <strain evidence="1">CBS 175.79</strain>
    </source>
</reference>
<accession>A0A6A5Y6P8</accession>
<evidence type="ECO:0000313" key="1">
    <source>
        <dbReference type="EMBL" id="KAF2021232.1"/>
    </source>
</evidence>